<feature type="compositionally biased region" description="Basic and acidic residues" evidence="1">
    <location>
        <begin position="144"/>
        <end position="153"/>
    </location>
</feature>
<organism evidence="2 3">
    <name type="scientific">Claviceps africana</name>
    <dbReference type="NCBI Taxonomy" id="83212"/>
    <lineage>
        <taxon>Eukaryota</taxon>
        <taxon>Fungi</taxon>
        <taxon>Dikarya</taxon>
        <taxon>Ascomycota</taxon>
        <taxon>Pezizomycotina</taxon>
        <taxon>Sordariomycetes</taxon>
        <taxon>Hypocreomycetidae</taxon>
        <taxon>Hypocreales</taxon>
        <taxon>Clavicipitaceae</taxon>
        <taxon>Claviceps</taxon>
    </lineage>
</organism>
<comment type="caution">
    <text evidence="2">The sequence shown here is derived from an EMBL/GenBank/DDBJ whole genome shotgun (WGS) entry which is preliminary data.</text>
</comment>
<evidence type="ECO:0000313" key="2">
    <source>
        <dbReference type="EMBL" id="KAG5925758.1"/>
    </source>
</evidence>
<protein>
    <submittedName>
        <fullName evidence="2">Uncharacterized protein</fullName>
    </submittedName>
</protein>
<feature type="region of interest" description="Disordered" evidence="1">
    <location>
        <begin position="77"/>
        <end position="153"/>
    </location>
</feature>
<evidence type="ECO:0000313" key="3">
    <source>
        <dbReference type="Proteomes" id="UP000811619"/>
    </source>
</evidence>
<accession>A0A8K0NL52</accession>
<evidence type="ECO:0000256" key="1">
    <source>
        <dbReference type="SAM" id="MobiDB-lite"/>
    </source>
</evidence>
<sequence>MEVAEVLWRGILGDEKAPVMTLGRRPSNSTTTSSSRRCRSGGDDESAVDGLQSLCRDMVAPVQDRVDALEQTIRDRMDGVSAGADEDRCRTGRGGIANGTRSFAGFGIPPRRALNERPTQQRAVASSIPPVARTMVFSTSGPRGHADSSMDPP</sequence>
<feature type="compositionally biased region" description="Low complexity" evidence="1">
    <location>
        <begin position="23"/>
        <end position="35"/>
    </location>
</feature>
<reference evidence="2" key="1">
    <citation type="journal article" date="2020" name="bioRxiv">
        <title>Whole genome comparisons of ergot fungi reveals the divergence and evolution of species within the genus Claviceps are the result of varying mechanisms driving genome evolution and host range expansion.</title>
        <authorList>
            <person name="Wyka S.A."/>
            <person name="Mondo S.J."/>
            <person name="Liu M."/>
            <person name="Dettman J."/>
            <person name="Nalam V."/>
            <person name="Broders K.D."/>
        </authorList>
    </citation>
    <scope>NUCLEOTIDE SEQUENCE</scope>
    <source>
        <strain evidence="2">CCC 489</strain>
    </source>
</reference>
<dbReference type="EMBL" id="SRPY01000341">
    <property type="protein sequence ID" value="KAG5925758.1"/>
    <property type="molecule type" value="Genomic_DNA"/>
</dbReference>
<dbReference type="AlphaFoldDB" id="A0A8K0NL52"/>
<keyword evidence="3" id="KW-1185">Reference proteome</keyword>
<gene>
    <name evidence="2" type="ORF">E4U42_003998</name>
</gene>
<feature type="region of interest" description="Disordered" evidence="1">
    <location>
        <begin position="19"/>
        <end position="47"/>
    </location>
</feature>
<dbReference type="Proteomes" id="UP000811619">
    <property type="component" value="Unassembled WGS sequence"/>
</dbReference>
<proteinExistence type="predicted"/>
<name>A0A8K0NL52_9HYPO</name>